<gene>
    <name evidence="1" type="ORF">Vadar_034083</name>
</gene>
<proteinExistence type="predicted"/>
<keyword evidence="2" id="KW-1185">Reference proteome</keyword>
<comment type="caution">
    <text evidence="1">The sequence shown here is derived from an EMBL/GenBank/DDBJ whole genome shotgun (WGS) entry which is preliminary data.</text>
</comment>
<accession>A0ACB7ZND4</accession>
<sequence length="463" mass="51133">MSAAMAKATRLFRSLIWPNLLEEAQAIGKQGLVCMAAQEKFLRKEPPVHLVFEPEEGNEEEGEDQANFEPAVEGPIPQQEAHAHGEEVVYELQKQPHAEAWAQDPPLPVQGGEPSTEAEMSPNVVCTSYASPLPIQIPYGSPLGPFSNSPMFTQVWNVSHPISWPSDSILTRSWVLSLLNAFDWGSKYLAPSEFLLLLPIHVFGNLVSSASKILHTEPNCITIDGLGANLSVVVVGDIHEQLHDLIFLLQDAGRVCTTHGGLFRCVATATSKGSKRRKTHKAEANSLALGSLEDLSKARRAVFDPPWKGSNLVPGDVLWSNPSMSLGLSSNEERGIGLLWGSDCTEEFLKKSNLKLIIRSQEDPDARDKRPGLEGMDEGYTIDHVVESGKLITLFSAPDYPQFQATEERYKNKGTYIVLVPPHFDSPVFHSFESVTPRPEANPYYDYEDVIDSNEELDFESMG</sequence>
<name>A0ACB7ZND4_9ERIC</name>
<evidence type="ECO:0000313" key="1">
    <source>
        <dbReference type="EMBL" id="KAH7867481.1"/>
    </source>
</evidence>
<dbReference type="EMBL" id="CM037159">
    <property type="protein sequence ID" value="KAH7867481.1"/>
    <property type="molecule type" value="Genomic_DNA"/>
</dbReference>
<organism evidence="1 2">
    <name type="scientific">Vaccinium darrowii</name>
    <dbReference type="NCBI Taxonomy" id="229202"/>
    <lineage>
        <taxon>Eukaryota</taxon>
        <taxon>Viridiplantae</taxon>
        <taxon>Streptophyta</taxon>
        <taxon>Embryophyta</taxon>
        <taxon>Tracheophyta</taxon>
        <taxon>Spermatophyta</taxon>
        <taxon>Magnoliopsida</taxon>
        <taxon>eudicotyledons</taxon>
        <taxon>Gunneridae</taxon>
        <taxon>Pentapetalae</taxon>
        <taxon>asterids</taxon>
        <taxon>Ericales</taxon>
        <taxon>Ericaceae</taxon>
        <taxon>Vaccinioideae</taxon>
        <taxon>Vaccinieae</taxon>
        <taxon>Vaccinium</taxon>
    </lineage>
</organism>
<reference evidence="1 2" key="1">
    <citation type="journal article" date="2021" name="Hortic Res">
        <title>High-quality reference genome and annotation aids understanding of berry development for evergreen blueberry (Vaccinium darrowii).</title>
        <authorList>
            <person name="Yu J."/>
            <person name="Hulse-Kemp A.M."/>
            <person name="Babiker E."/>
            <person name="Staton M."/>
        </authorList>
    </citation>
    <scope>NUCLEOTIDE SEQUENCE [LARGE SCALE GENOMIC DNA]</scope>
    <source>
        <strain evidence="2">cv. NJ 8807/NJ 8810</strain>
        <tissue evidence="1">Young leaf</tissue>
    </source>
</reference>
<evidence type="ECO:0000313" key="2">
    <source>
        <dbReference type="Proteomes" id="UP000828048"/>
    </source>
</evidence>
<dbReference type="Proteomes" id="UP000828048">
    <property type="component" value="Chromosome 9"/>
</dbReference>
<protein>
    <submittedName>
        <fullName evidence="1">Uncharacterized protein</fullName>
    </submittedName>
</protein>